<comment type="caution">
    <text evidence="1">The sequence shown here is derived from an EMBL/GenBank/DDBJ whole genome shotgun (WGS) entry which is preliminary data.</text>
</comment>
<proteinExistence type="predicted"/>
<dbReference type="SUPFAM" id="SSF52980">
    <property type="entry name" value="Restriction endonuclease-like"/>
    <property type="match status" value="1"/>
</dbReference>
<accession>A0A0F9C9A6</accession>
<name>A0A0F9C9A6_9ZZZZ</name>
<reference evidence="1" key="1">
    <citation type="journal article" date="2015" name="Nature">
        <title>Complex archaea that bridge the gap between prokaryotes and eukaryotes.</title>
        <authorList>
            <person name="Spang A."/>
            <person name="Saw J.H."/>
            <person name="Jorgensen S.L."/>
            <person name="Zaremba-Niedzwiedzka K."/>
            <person name="Martijn J."/>
            <person name="Lind A.E."/>
            <person name="van Eijk R."/>
            <person name="Schleper C."/>
            <person name="Guy L."/>
            <person name="Ettema T.J."/>
        </authorList>
    </citation>
    <scope>NUCLEOTIDE SEQUENCE</scope>
</reference>
<dbReference type="Gene3D" id="3.40.960.10">
    <property type="entry name" value="VSR Endonuclease"/>
    <property type="match status" value="1"/>
</dbReference>
<dbReference type="AlphaFoldDB" id="A0A0F9C9A6"/>
<protein>
    <recommendedName>
        <fullName evidence="2">DUF559 domain-containing protein</fullName>
    </recommendedName>
</protein>
<evidence type="ECO:0000313" key="1">
    <source>
        <dbReference type="EMBL" id="KKK98929.1"/>
    </source>
</evidence>
<sequence>MKPPSTLEKKFLRLWQILSDGQPDPEREFRFHPSRMWRFDFAWPVYRVAVEIDGGMFVGHGHQRGRQFTGDCEKMRQATLMGWRVLKYTTVDLGENMTMMIEEIEALLKQGKCVDVEEQRTLFGN</sequence>
<dbReference type="InterPro" id="IPR011335">
    <property type="entry name" value="Restrct_endonuc-II-like"/>
</dbReference>
<gene>
    <name evidence="1" type="ORF">LCGC14_2637870</name>
</gene>
<evidence type="ECO:0008006" key="2">
    <source>
        <dbReference type="Google" id="ProtNLM"/>
    </source>
</evidence>
<organism evidence="1">
    <name type="scientific">marine sediment metagenome</name>
    <dbReference type="NCBI Taxonomy" id="412755"/>
    <lineage>
        <taxon>unclassified sequences</taxon>
        <taxon>metagenomes</taxon>
        <taxon>ecological metagenomes</taxon>
    </lineage>
</organism>
<dbReference type="EMBL" id="LAZR01045410">
    <property type="protein sequence ID" value="KKK98929.1"/>
    <property type="molecule type" value="Genomic_DNA"/>
</dbReference>